<reference evidence="2 3" key="1">
    <citation type="journal article" date="2018" name="Nat. Ecol. Evol.">
        <title>Pezizomycetes genomes reveal the molecular basis of ectomycorrhizal truffle lifestyle.</title>
        <authorList>
            <person name="Murat C."/>
            <person name="Payen T."/>
            <person name="Noel B."/>
            <person name="Kuo A."/>
            <person name="Morin E."/>
            <person name="Chen J."/>
            <person name="Kohler A."/>
            <person name="Krizsan K."/>
            <person name="Balestrini R."/>
            <person name="Da Silva C."/>
            <person name="Montanini B."/>
            <person name="Hainaut M."/>
            <person name="Levati E."/>
            <person name="Barry K.W."/>
            <person name="Belfiori B."/>
            <person name="Cichocki N."/>
            <person name="Clum A."/>
            <person name="Dockter R.B."/>
            <person name="Fauchery L."/>
            <person name="Guy J."/>
            <person name="Iotti M."/>
            <person name="Le Tacon F."/>
            <person name="Lindquist E.A."/>
            <person name="Lipzen A."/>
            <person name="Malagnac F."/>
            <person name="Mello A."/>
            <person name="Molinier V."/>
            <person name="Miyauchi S."/>
            <person name="Poulain J."/>
            <person name="Riccioni C."/>
            <person name="Rubini A."/>
            <person name="Sitrit Y."/>
            <person name="Splivallo R."/>
            <person name="Traeger S."/>
            <person name="Wang M."/>
            <person name="Zifcakova L."/>
            <person name="Wipf D."/>
            <person name="Zambonelli A."/>
            <person name="Paolocci F."/>
            <person name="Nowrousian M."/>
            <person name="Ottonello S."/>
            <person name="Baldrian P."/>
            <person name="Spatafora J.W."/>
            <person name="Henrissat B."/>
            <person name="Nagy L.G."/>
            <person name="Aury J.M."/>
            <person name="Wincker P."/>
            <person name="Grigoriev I.V."/>
            <person name="Bonfante P."/>
            <person name="Martin F.M."/>
        </authorList>
    </citation>
    <scope>NUCLEOTIDE SEQUENCE [LARGE SCALE GENOMIC DNA]</scope>
    <source>
        <strain evidence="2 3">120613-1</strain>
    </source>
</reference>
<dbReference type="Proteomes" id="UP000276215">
    <property type="component" value="Unassembled WGS sequence"/>
</dbReference>
<gene>
    <name evidence="2" type="ORF">L873DRAFT_1839195</name>
</gene>
<dbReference type="Gene3D" id="2.70.50.70">
    <property type="match status" value="2"/>
</dbReference>
<dbReference type="OrthoDB" id="2342176at2759"/>
<evidence type="ECO:0000313" key="3">
    <source>
        <dbReference type="Proteomes" id="UP000276215"/>
    </source>
</evidence>
<dbReference type="EMBL" id="ML120565">
    <property type="protein sequence ID" value="RPA89620.1"/>
    <property type="molecule type" value="Genomic_DNA"/>
</dbReference>
<dbReference type="STRING" id="1336337.A0A3N4IZI7"/>
<proteinExistence type="predicted"/>
<sequence length="187" mass="19117">MVTIATTILSLTLSLANAHMLLKNPPSLGFTGNKLATKPDSDLNAPISKAQFRGAGKSVATWPAGSNQAFSLAGGATHGGGSCQVSLSYDNGETFKVIKSFIGNCPSGSERDYSFSLGNREMYMGCAAVTITNGGSGLGTSYPKVFVANIENGCQTAAEGVLEFPNPGGVVERSSEPAFKPVGAGCV</sequence>
<feature type="signal peptide" evidence="1">
    <location>
        <begin position="1"/>
        <end position="18"/>
    </location>
</feature>
<accession>A0A3N4IZI7</accession>
<evidence type="ECO:0000313" key="2">
    <source>
        <dbReference type="EMBL" id="RPA89620.1"/>
    </source>
</evidence>
<keyword evidence="1" id="KW-0732">Signal</keyword>
<organism evidence="2 3">
    <name type="scientific">Choiromyces venosus 120613-1</name>
    <dbReference type="NCBI Taxonomy" id="1336337"/>
    <lineage>
        <taxon>Eukaryota</taxon>
        <taxon>Fungi</taxon>
        <taxon>Dikarya</taxon>
        <taxon>Ascomycota</taxon>
        <taxon>Pezizomycotina</taxon>
        <taxon>Pezizomycetes</taxon>
        <taxon>Pezizales</taxon>
        <taxon>Tuberaceae</taxon>
        <taxon>Choiromyces</taxon>
    </lineage>
</organism>
<keyword evidence="3" id="KW-1185">Reference proteome</keyword>
<name>A0A3N4IZI7_9PEZI</name>
<feature type="chain" id="PRO_5018142066" evidence="1">
    <location>
        <begin position="19"/>
        <end position="187"/>
    </location>
</feature>
<evidence type="ECO:0000256" key="1">
    <source>
        <dbReference type="SAM" id="SignalP"/>
    </source>
</evidence>
<dbReference type="PANTHER" id="PTHR36182:SF1">
    <property type="entry name" value="PROTEIN, PUTATIVE (AFU_ORTHOLOGUE AFUA_6G10930)-RELATED"/>
    <property type="match status" value="1"/>
</dbReference>
<protein>
    <submittedName>
        <fullName evidence="2">Uncharacterized protein</fullName>
    </submittedName>
</protein>
<dbReference type="AlphaFoldDB" id="A0A3N4IZI7"/>
<dbReference type="PANTHER" id="PTHR36182">
    <property type="entry name" value="PROTEIN, PUTATIVE (AFU_ORTHOLOGUE AFUA_6G10930)-RELATED"/>
    <property type="match status" value="1"/>
</dbReference>